<dbReference type="PANTHER" id="PTHR41324">
    <property type="entry name" value="MEMBRANE PROTEIN-RELATED"/>
    <property type="match status" value="1"/>
</dbReference>
<reference evidence="2 3" key="1">
    <citation type="submission" date="2021-03" db="EMBL/GenBank/DDBJ databases">
        <title>Genomic Encyclopedia of Type Strains, Phase IV (KMG-IV): sequencing the most valuable type-strain genomes for metagenomic binning, comparative biology and taxonomic classification.</title>
        <authorList>
            <person name="Goeker M."/>
        </authorList>
    </citation>
    <scope>NUCLEOTIDE SEQUENCE [LARGE SCALE GENOMIC DNA]</scope>
    <source>
        <strain evidence="2 3">DSM 6139</strain>
    </source>
</reference>
<name>A0ABS4FZ81_9CLOT</name>
<sequence length="336" mass="37273">MRNSKTEKLVKASILTSAIVVLALAGFYLPFVGIITVVAAPIVTAMIYKTSGKGFTVISFFSTLFILGMMIDPISALSQTIVFYSTGIGLMFMLSHDFSPLVEILIIAFFIAIGYVAMVGIDLAFITNMSLTEMVDMNIKVLQESMREAVKMYEGMGADYANEQSVKDIMALTVDKVMIMIPASLAMYSLVSAYILRKVSERVFKPFGITLSKLPSFDSIKPNMMLISATLFLSIIGISLMYFEIPAGSSVMYFGKTMFDITAGIGGLSLITYYMVRKLKFNKFTRFMAIFLILTTPILTYIMMIAGVVDSAFDFRNTREDGLFSILRRKLKGTEK</sequence>
<feature type="transmembrane region" description="Helical" evidence="1">
    <location>
        <begin position="101"/>
        <end position="126"/>
    </location>
</feature>
<feature type="transmembrane region" description="Helical" evidence="1">
    <location>
        <begin position="77"/>
        <end position="94"/>
    </location>
</feature>
<feature type="transmembrane region" description="Helical" evidence="1">
    <location>
        <begin position="54"/>
        <end position="71"/>
    </location>
</feature>
<evidence type="ECO:0000256" key="1">
    <source>
        <dbReference type="SAM" id="Phobius"/>
    </source>
</evidence>
<feature type="transmembrane region" description="Helical" evidence="1">
    <location>
        <begin position="257"/>
        <end position="276"/>
    </location>
</feature>
<gene>
    <name evidence="2" type="ORF">J2Z34_000029</name>
</gene>
<feature type="transmembrane region" description="Helical" evidence="1">
    <location>
        <begin position="224"/>
        <end position="245"/>
    </location>
</feature>
<accession>A0ABS4FZ81</accession>
<evidence type="ECO:0000313" key="3">
    <source>
        <dbReference type="Proteomes" id="UP001519271"/>
    </source>
</evidence>
<comment type="caution">
    <text evidence="2">The sequence shown here is derived from an EMBL/GenBank/DDBJ whole genome shotgun (WGS) entry which is preliminary data.</text>
</comment>
<dbReference type="RefSeq" id="WP_209457818.1">
    <property type="nucleotide sequence ID" value="NZ_JAGGKC010000001.1"/>
</dbReference>
<dbReference type="InterPro" id="IPR018710">
    <property type="entry name" value="DUF2232"/>
</dbReference>
<proteinExistence type="predicted"/>
<organism evidence="2 3">
    <name type="scientific">Youngiibacter multivorans</name>
    <dbReference type="NCBI Taxonomy" id="937251"/>
    <lineage>
        <taxon>Bacteria</taxon>
        <taxon>Bacillati</taxon>
        <taxon>Bacillota</taxon>
        <taxon>Clostridia</taxon>
        <taxon>Eubacteriales</taxon>
        <taxon>Clostridiaceae</taxon>
        <taxon>Youngiibacter</taxon>
    </lineage>
</organism>
<keyword evidence="1" id="KW-0812">Transmembrane</keyword>
<dbReference type="PANTHER" id="PTHR41324:SF1">
    <property type="entry name" value="DUF2232 DOMAIN-CONTAINING PROTEIN"/>
    <property type="match status" value="1"/>
</dbReference>
<keyword evidence="1" id="KW-0472">Membrane</keyword>
<feature type="transmembrane region" description="Helical" evidence="1">
    <location>
        <begin position="288"/>
        <end position="309"/>
    </location>
</feature>
<keyword evidence="3" id="KW-1185">Reference proteome</keyword>
<dbReference type="Pfam" id="PF09991">
    <property type="entry name" value="DUF2232"/>
    <property type="match status" value="1"/>
</dbReference>
<dbReference type="EMBL" id="JAGGKC010000001">
    <property type="protein sequence ID" value="MBP1917566.1"/>
    <property type="molecule type" value="Genomic_DNA"/>
</dbReference>
<dbReference type="Proteomes" id="UP001519271">
    <property type="component" value="Unassembled WGS sequence"/>
</dbReference>
<feature type="transmembrane region" description="Helical" evidence="1">
    <location>
        <begin position="177"/>
        <end position="196"/>
    </location>
</feature>
<keyword evidence="1" id="KW-1133">Transmembrane helix</keyword>
<feature type="transmembrane region" description="Helical" evidence="1">
    <location>
        <begin position="12"/>
        <end position="42"/>
    </location>
</feature>
<protein>
    <submittedName>
        <fullName evidence="2">Uncharacterized protein YybS (DUF2232 family)</fullName>
    </submittedName>
</protein>
<evidence type="ECO:0000313" key="2">
    <source>
        <dbReference type="EMBL" id="MBP1917566.1"/>
    </source>
</evidence>